<feature type="region of interest" description="Disordered" evidence="2">
    <location>
        <begin position="251"/>
        <end position="272"/>
    </location>
</feature>
<dbReference type="InterPro" id="IPR056385">
    <property type="entry name" value="UBL_AVO1/Sin1"/>
</dbReference>
<feature type="compositionally biased region" description="Low complexity" evidence="2">
    <location>
        <begin position="130"/>
        <end position="145"/>
    </location>
</feature>
<dbReference type="AlphaFoldDB" id="A0A1V2LC70"/>
<evidence type="ECO:0000259" key="4">
    <source>
        <dbReference type="Pfam" id="PF16979"/>
    </source>
</evidence>
<feature type="region of interest" description="Disordered" evidence="2">
    <location>
        <begin position="429"/>
        <end position="451"/>
    </location>
</feature>
<dbReference type="GO" id="GO:0005546">
    <property type="term" value="F:phosphatidylinositol-4,5-bisphosphate binding"/>
    <property type="evidence" value="ECO:0007669"/>
    <property type="project" value="TreeGrafter"/>
</dbReference>
<feature type="compositionally biased region" description="Basic and acidic residues" evidence="2">
    <location>
        <begin position="91"/>
        <end position="104"/>
    </location>
</feature>
<dbReference type="Proteomes" id="UP000189513">
    <property type="component" value="Unassembled WGS sequence"/>
</dbReference>
<feature type="compositionally biased region" description="Polar residues" evidence="2">
    <location>
        <begin position="614"/>
        <end position="638"/>
    </location>
</feature>
<feature type="compositionally biased region" description="Acidic residues" evidence="2">
    <location>
        <begin position="81"/>
        <end position="90"/>
    </location>
</feature>
<dbReference type="Pfam" id="PF23164">
    <property type="entry name" value="UBL_AVO1"/>
    <property type="match status" value="1"/>
</dbReference>
<dbReference type="GO" id="GO:0038203">
    <property type="term" value="P:TORC2 signaling"/>
    <property type="evidence" value="ECO:0007669"/>
    <property type="project" value="TreeGrafter"/>
</dbReference>
<dbReference type="VEuPathDB" id="FungiDB:BON22_1653"/>
<dbReference type="OMA" id="IKCKQSR"/>
<organism evidence="6 7">
    <name type="scientific">Cyberlindnera fabianii</name>
    <name type="common">Yeast</name>
    <name type="synonym">Hansenula fabianii</name>
    <dbReference type="NCBI Taxonomy" id="36022"/>
    <lineage>
        <taxon>Eukaryota</taxon>
        <taxon>Fungi</taxon>
        <taxon>Dikarya</taxon>
        <taxon>Ascomycota</taxon>
        <taxon>Saccharomycotina</taxon>
        <taxon>Saccharomycetes</taxon>
        <taxon>Phaffomycetales</taxon>
        <taxon>Phaffomycetaceae</taxon>
        <taxon>Cyberlindnera</taxon>
    </lineage>
</organism>
<dbReference type="Pfam" id="PF16979">
    <property type="entry name" value="SIN1_PH"/>
    <property type="match status" value="1"/>
</dbReference>
<accession>A0A1V2LC70</accession>
<protein>
    <submittedName>
        <fullName evidence="6">Target of rapamycin complex 2 subunit AVO1</fullName>
    </submittedName>
</protein>
<feature type="region of interest" description="Disordered" evidence="2">
    <location>
        <begin position="124"/>
        <end position="174"/>
    </location>
</feature>
<evidence type="ECO:0000256" key="2">
    <source>
        <dbReference type="SAM" id="MobiDB-lite"/>
    </source>
</evidence>
<comment type="caution">
    <text evidence="6">The sequence shown here is derived from an EMBL/GenBank/DDBJ whole genome shotgun (WGS) entry which is preliminary data.</text>
</comment>
<gene>
    <name evidence="6" type="ORF">BON22_1653</name>
</gene>
<proteinExistence type="inferred from homology"/>
<dbReference type="Pfam" id="PF16978">
    <property type="entry name" value="CRIM"/>
    <property type="match status" value="1"/>
</dbReference>
<dbReference type="PANTHER" id="PTHR13335">
    <property type="entry name" value="TARGET OF RAPAMYCIN COMPLEX 2 SUBUNIT MAPKAP1"/>
    <property type="match status" value="1"/>
</dbReference>
<dbReference type="GO" id="GO:0005886">
    <property type="term" value="C:plasma membrane"/>
    <property type="evidence" value="ECO:0007669"/>
    <property type="project" value="TreeGrafter"/>
</dbReference>
<dbReference type="PANTHER" id="PTHR13335:SF1">
    <property type="entry name" value="TARGET OF RAPAMYCIN COMPLEX 2 SUBUNIT MAPKAP1"/>
    <property type="match status" value="1"/>
</dbReference>
<dbReference type="STRING" id="36022.A0A1V2LC70"/>
<evidence type="ECO:0000259" key="3">
    <source>
        <dbReference type="Pfam" id="PF16978"/>
    </source>
</evidence>
<feature type="domain" description="CRIM" evidence="3">
    <location>
        <begin position="296"/>
        <end position="431"/>
    </location>
</feature>
<reference evidence="7" key="1">
    <citation type="journal article" date="2017" name="Genome Announc.">
        <title>Genome sequences of Cyberlindnera fabianii 65, Pichia kudriavzevii 129, and Saccharomyces cerevisiae 131 isolated from fermented masau fruits in Zimbabwe.</title>
        <authorList>
            <person name="van Rijswijck I.M.H."/>
            <person name="Derks M.F.L."/>
            <person name="Abee T."/>
            <person name="de Ridder D."/>
            <person name="Smid E.J."/>
        </authorList>
    </citation>
    <scope>NUCLEOTIDE SEQUENCE [LARGE SCALE GENOMIC DNA]</scope>
    <source>
        <strain evidence="7">65</strain>
    </source>
</reference>
<dbReference type="Gene3D" id="2.30.29.30">
    <property type="entry name" value="Pleckstrin-homology domain (PH domain)/Phosphotyrosine-binding domain (PTB)"/>
    <property type="match status" value="1"/>
</dbReference>
<dbReference type="InterPro" id="IPR031567">
    <property type="entry name" value="CRIM_dom"/>
</dbReference>
<feature type="domain" description="SIN1-type PH" evidence="4">
    <location>
        <begin position="646"/>
        <end position="749"/>
    </location>
</feature>
<dbReference type="GO" id="GO:0005737">
    <property type="term" value="C:cytoplasm"/>
    <property type="evidence" value="ECO:0007669"/>
    <property type="project" value="TreeGrafter"/>
</dbReference>
<evidence type="ECO:0000313" key="7">
    <source>
        <dbReference type="Proteomes" id="UP000189513"/>
    </source>
</evidence>
<comment type="similarity">
    <text evidence="1">Belongs to the SIN1 family.</text>
</comment>
<dbReference type="EMBL" id="MPUK01000002">
    <property type="protein sequence ID" value="ONH68966.1"/>
    <property type="molecule type" value="Genomic_DNA"/>
</dbReference>
<sequence length="759" mass="84896">MALSQDRGYVLNHLRAQYLTVVDDDQARRVIRPFPHHFRGHDTKDFNELLTRMDSPPIPIDVQEESELVERLKKAKNTINEESEDDDDDTHGEIHGNADQDLRKSGGLLDSLRSLATLKISDNKSQTVGSSYPELSPKPSSSSIPAATTKNGPAKRQQSISGKNNYSDVNNTADNENKYIFGTSVSSGDDDMLLDSDFSDDDADVIDATFQSGSQTYSLSSRASSAATPSRSANRKLSFDKLVKPKLRRRAESLVTKKSSESGEPSHLSHSKSFSNVEELPLFGKVQVTAKPTQVSSLSALIGKKPNVEKKPSLEGFMFVSGIQMKDKTQVMKMNVWLPTEEKMTVEIRKTVQVFEAIGYILLNVAKEHGDLVEDERLLNPNRWCLRLADEDGEAFEGSFGLLDRTKRLDSFACDDVALCRVSDSDFEQNESLTPYTPSSNGRSGTSSPVKPQNAYYKSIIPSVENDVKDAKKVQVTVYEHPYKANAGNYTTHELLVSDHINDVLLKYTKQKGLDPNDYVLKPVNENLILDLNDDISTLDGTYKLEILTKRTARILKLKRRALFQDNTLPTINSNLTPQTLVVKPEFQPNPGPGNQQQQPVKSGIKKLSGSVPKVSSSFKVRNNSRNNSSLPAADSQFTSSGISGQYQKFTVWRRLPMSFINRHERTLAIDGEYVYIMPKDERNWYDTAASKTTTFHVSQIVNCKVSKRVPSNFKIVVMKANGPKRYMFEAMSHLESREIIETLKRLVSAYKINTQSVN</sequence>
<feature type="domain" description="AVO1/Sin1 ubiquitin-like" evidence="5">
    <location>
        <begin position="472"/>
        <end position="560"/>
    </location>
</feature>
<dbReference type="InterPro" id="IPR008828">
    <property type="entry name" value="Sin1/Avo1"/>
</dbReference>
<keyword evidence="7" id="KW-1185">Reference proteome</keyword>
<dbReference type="InterPro" id="IPR031313">
    <property type="entry name" value="Sin1_PH_dom"/>
</dbReference>
<evidence type="ECO:0000256" key="1">
    <source>
        <dbReference type="ARBA" id="ARBA00009407"/>
    </source>
</evidence>
<evidence type="ECO:0000259" key="5">
    <source>
        <dbReference type="Pfam" id="PF23164"/>
    </source>
</evidence>
<feature type="compositionally biased region" description="Polar residues" evidence="2">
    <location>
        <begin position="146"/>
        <end position="174"/>
    </location>
</feature>
<evidence type="ECO:0000313" key="6">
    <source>
        <dbReference type="EMBL" id="ONH68966.1"/>
    </source>
</evidence>
<feature type="region of interest" description="Disordered" evidence="2">
    <location>
        <begin position="76"/>
        <end position="105"/>
    </location>
</feature>
<dbReference type="InterPro" id="IPR011993">
    <property type="entry name" value="PH-like_dom_sf"/>
</dbReference>
<name>A0A1V2LC70_CYBFA</name>
<dbReference type="GO" id="GO:0031932">
    <property type="term" value="C:TORC2 complex"/>
    <property type="evidence" value="ECO:0007669"/>
    <property type="project" value="InterPro"/>
</dbReference>
<feature type="compositionally biased region" description="Polar residues" evidence="2">
    <location>
        <begin position="430"/>
        <end position="451"/>
    </location>
</feature>
<feature type="region of interest" description="Disordered" evidence="2">
    <location>
        <begin position="584"/>
        <end position="638"/>
    </location>
</feature>